<evidence type="ECO:0000313" key="2">
    <source>
        <dbReference type="EMBL" id="ERM97602.1"/>
    </source>
</evidence>
<evidence type="ECO:0008006" key="4">
    <source>
        <dbReference type="Google" id="ProtNLM"/>
    </source>
</evidence>
<dbReference type="EMBL" id="KI395938">
    <property type="protein sequence ID" value="ERM97602.1"/>
    <property type="molecule type" value="Genomic_DNA"/>
</dbReference>
<dbReference type="Gramene" id="ERM97602">
    <property type="protein sequence ID" value="ERM97602"/>
    <property type="gene ID" value="AMTR_s00173p00010570"/>
</dbReference>
<feature type="region of interest" description="Disordered" evidence="1">
    <location>
        <begin position="132"/>
        <end position="161"/>
    </location>
</feature>
<reference evidence="3" key="1">
    <citation type="journal article" date="2013" name="Science">
        <title>The Amborella genome and the evolution of flowering plants.</title>
        <authorList>
            <consortium name="Amborella Genome Project"/>
        </authorList>
    </citation>
    <scope>NUCLEOTIDE SEQUENCE [LARGE SCALE GENOMIC DNA]</scope>
</reference>
<dbReference type="HOGENOM" id="CLU_1770563_0_0_1"/>
<name>W1NPB7_AMBTC</name>
<keyword evidence="3" id="KW-1185">Reference proteome</keyword>
<sequence>MKIVLKIPSNYILSRWTLEAKKGVKDKCGGLSSTSSKFLRFIRHHELHDIVRTIAEPALESDVLFEKVKLGLCKLVEDVNATREHLSNILAPSPSTHYSVAEDEVYGYNRSVDASPLVLDPLCVRTIGRPKTKMRKPSWDKGQKTSLQKTQLKEKPHTGRKCKVYNKSGHNRCNCPVRASGM</sequence>
<gene>
    <name evidence="2" type="ORF">AMTR_s00173p00010570</name>
</gene>
<protein>
    <recommendedName>
        <fullName evidence="4">Protein FAR1-RELATED SEQUENCE</fullName>
    </recommendedName>
</protein>
<proteinExistence type="predicted"/>
<evidence type="ECO:0000313" key="3">
    <source>
        <dbReference type="Proteomes" id="UP000017836"/>
    </source>
</evidence>
<organism evidence="2 3">
    <name type="scientific">Amborella trichopoda</name>
    <dbReference type="NCBI Taxonomy" id="13333"/>
    <lineage>
        <taxon>Eukaryota</taxon>
        <taxon>Viridiplantae</taxon>
        <taxon>Streptophyta</taxon>
        <taxon>Embryophyta</taxon>
        <taxon>Tracheophyta</taxon>
        <taxon>Spermatophyta</taxon>
        <taxon>Magnoliopsida</taxon>
        <taxon>Amborellales</taxon>
        <taxon>Amborellaceae</taxon>
        <taxon>Amborella</taxon>
    </lineage>
</organism>
<evidence type="ECO:0000256" key="1">
    <source>
        <dbReference type="SAM" id="MobiDB-lite"/>
    </source>
</evidence>
<accession>W1NPB7</accession>
<dbReference type="AlphaFoldDB" id="W1NPB7"/>
<dbReference type="Proteomes" id="UP000017836">
    <property type="component" value="Unassembled WGS sequence"/>
</dbReference>